<reference evidence="11" key="2">
    <citation type="submission" date="2013-12" db="EMBL/GenBank/DDBJ databases">
        <title>Evolution of pathogenesis and genome organization in the Tremellales.</title>
        <authorList>
            <person name="Cuomo C."/>
            <person name="Litvintseva A."/>
            <person name="Heitman J."/>
            <person name="Chen Y."/>
            <person name="Sun S."/>
            <person name="Springer D."/>
            <person name="Dromer F."/>
            <person name="Young S."/>
            <person name="Zeng Q."/>
            <person name="Chapman S."/>
            <person name="Gujja S."/>
            <person name="Saif S."/>
            <person name="Birren B."/>
        </authorList>
    </citation>
    <scope>NUCLEOTIDE SEQUENCE [LARGE SCALE GENOMIC DNA]</scope>
    <source>
        <strain evidence="11">BCC8398</strain>
    </source>
</reference>
<evidence type="ECO:0000256" key="6">
    <source>
        <dbReference type="ARBA" id="ARBA00023242"/>
    </source>
</evidence>
<name>A0A1B9GPN3_9TREE</name>
<evidence type="ECO:0000256" key="7">
    <source>
        <dbReference type="PROSITE-ProRule" id="PRU00464"/>
    </source>
</evidence>
<dbReference type="GO" id="GO:0005634">
    <property type="term" value="C:nucleus"/>
    <property type="evidence" value="ECO:0007669"/>
    <property type="project" value="UniProtKB-SubCell"/>
</dbReference>
<feature type="compositionally biased region" description="Polar residues" evidence="8">
    <location>
        <begin position="1"/>
        <end position="17"/>
    </location>
</feature>
<dbReference type="InterPro" id="IPR013087">
    <property type="entry name" value="Znf_C2H2_type"/>
</dbReference>
<dbReference type="InterPro" id="IPR032566">
    <property type="entry name" value="Znf-C2HE"/>
</dbReference>
<protein>
    <submittedName>
        <fullName evidence="10">Aprataxin</fullName>
    </submittedName>
</protein>
<dbReference type="GO" id="GO:1990165">
    <property type="term" value="F:single-strand break-containing DNA binding"/>
    <property type="evidence" value="ECO:0007669"/>
    <property type="project" value="TreeGrafter"/>
</dbReference>
<feature type="domain" description="HIT" evidence="9">
    <location>
        <begin position="91"/>
        <end position="226"/>
    </location>
</feature>
<evidence type="ECO:0000256" key="4">
    <source>
        <dbReference type="ARBA" id="ARBA00022833"/>
    </source>
</evidence>
<keyword evidence="4" id="KW-0862">Zinc</keyword>
<dbReference type="GO" id="GO:0003697">
    <property type="term" value="F:single-stranded DNA binding"/>
    <property type="evidence" value="ECO:0007669"/>
    <property type="project" value="TreeGrafter"/>
</dbReference>
<evidence type="ECO:0000256" key="8">
    <source>
        <dbReference type="SAM" id="MobiDB-lite"/>
    </source>
</evidence>
<dbReference type="GO" id="GO:0030983">
    <property type="term" value="F:mismatched DNA binding"/>
    <property type="evidence" value="ECO:0007669"/>
    <property type="project" value="TreeGrafter"/>
</dbReference>
<feature type="compositionally biased region" description="Basic and acidic residues" evidence="8">
    <location>
        <begin position="46"/>
        <end position="66"/>
    </location>
</feature>
<dbReference type="STRING" id="1296120.A0A1B9GPN3"/>
<sequence length="323" mass="36419">MGNCMSPVNHSRPNSPVTAPASAALNEPTSSSATNQTGPTGLGDPNQRRTDRKGKDRASSTEDRPVGRLHSRKRSSMSGSSVLYNLRRYATTPNPTANLPPSLLLLSSPNAIAIFDAYPKAKYHFLVMPRHPFPPQSDPESRSSITSLESLEDLKSVLMKCSREVREEVLTAMANMAREVEEMIRDEMLKTEGFEWKIDVGFHAIPSMKHIHLHVISDDRIGSGLKKKHHHNSFRPDLGFFVPIMEVQRWIEDDSNMQERVDALSGAERLLHTPLTCHKCDEFMANMPKLKTHLEKHFKEEKEAALKHIAKHGRQRSSDEEIF</sequence>
<evidence type="ECO:0000256" key="5">
    <source>
        <dbReference type="ARBA" id="ARBA00023125"/>
    </source>
</evidence>
<evidence type="ECO:0000313" key="11">
    <source>
        <dbReference type="Proteomes" id="UP000092666"/>
    </source>
</evidence>
<dbReference type="PROSITE" id="PS00028">
    <property type="entry name" value="ZINC_FINGER_C2H2_1"/>
    <property type="match status" value="1"/>
</dbReference>
<feature type="compositionally biased region" description="Polar residues" evidence="8">
    <location>
        <begin position="27"/>
        <end position="39"/>
    </location>
</feature>
<evidence type="ECO:0000256" key="3">
    <source>
        <dbReference type="ARBA" id="ARBA00022801"/>
    </source>
</evidence>
<keyword evidence="6" id="KW-0539">Nucleus</keyword>
<dbReference type="Gene3D" id="3.30.428.10">
    <property type="entry name" value="HIT-like"/>
    <property type="match status" value="1"/>
</dbReference>
<dbReference type="PROSITE" id="PS51084">
    <property type="entry name" value="HIT_2"/>
    <property type="match status" value="1"/>
</dbReference>
<dbReference type="GO" id="GO:0000012">
    <property type="term" value="P:single strand break repair"/>
    <property type="evidence" value="ECO:0007669"/>
    <property type="project" value="TreeGrafter"/>
</dbReference>
<organism evidence="10 11">
    <name type="scientific">Kwoniella heveanensis BCC8398</name>
    <dbReference type="NCBI Taxonomy" id="1296120"/>
    <lineage>
        <taxon>Eukaryota</taxon>
        <taxon>Fungi</taxon>
        <taxon>Dikarya</taxon>
        <taxon>Basidiomycota</taxon>
        <taxon>Agaricomycotina</taxon>
        <taxon>Tremellomycetes</taxon>
        <taxon>Tremellales</taxon>
        <taxon>Cryptococcaceae</taxon>
        <taxon>Kwoniella</taxon>
    </lineage>
</organism>
<reference evidence="10 11" key="1">
    <citation type="submission" date="2013-07" db="EMBL/GenBank/DDBJ databases">
        <title>The Genome Sequence of Cryptococcus heveanensis BCC8398.</title>
        <authorList>
            <consortium name="The Broad Institute Genome Sequencing Platform"/>
            <person name="Cuomo C."/>
            <person name="Litvintseva A."/>
            <person name="Chen Y."/>
            <person name="Heitman J."/>
            <person name="Sun S."/>
            <person name="Springer D."/>
            <person name="Dromer F."/>
            <person name="Young S.K."/>
            <person name="Zeng Q."/>
            <person name="Gargeya S."/>
            <person name="Fitzgerald M."/>
            <person name="Abouelleil A."/>
            <person name="Alvarado L."/>
            <person name="Berlin A.M."/>
            <person name="Chapman S.B."/>
            <person name="Dewar J."/>
            <person name="Goldberg J."/>
            <person name="Griggs A."/>
            <person name="Gujja S."/>
            <person name="Hansen M."/>
            <person name="Howarth C."/>
            <person name="Imamovic A."/>
            <person name="Larimer J."/>
            <person name="McCowan C."/>
            <person name="Murphy C."/>
            <person name="Pearson M."/>
            <person name="Priest M."/>
            <person name="Roberts A."/>
            <person name="Saif S."/>
            <person name="Shea T."/>
            <person name="Sykes S."/>
            <person name="Wortman J."/>
            <person name="Nusbaum C."/>
            <person name="Birren B."/>
        </authorList>
    </citation>
    <scope>NUCLEOTIDE SEQUENCE [LARGE SCALE GENOMIC DNA]</scope>
    <source>
        <strain evidence="10 11">BCC8398</strain>
    </source>
</reference>
<dbReference type="Pfam" id="PF11969">
    <property type="entry name" value="DcpS_C"/>
    <property type="match status" value="1"/>
</dbReference>
<keyword evidence="2" id="KW-0479">Metal-binding</keyword>
<dbReference type="GO" id="GO:0003725">
    <property type="term" value="F:double-stranded RNA binding"/>
    <property type="evidence" value="ECO:0007669"/>
    <property type="project" value="TreeGrafter"/>
</dbReference>
<dbReference type="GO" id="GO:0046872">
    <property type="term" value="F:metal ion binding"/>
    <property type="evidence" value="ECO:0007669"/>
    <property type="project" value="UniProtKB-KW"/>
</dbReference>
<keyword evidence="11" id="KW-1185">Reference proteome</keyword>
<feature type="region of interest" description="Disordered" evidence="8">
    <location>
        <begin position="1"/>
        <end position="78"/>
    </location>
</feature>
<evidence type="ECO:0000256" key="2">
    <source>
        <dbReference type="ARBA" id="ARBA00022723"/>
    </source>
</evidence>
<dbReference type="GO" id="GO:0033699">
    <property type="term" value="F:DNA 5'-adenosine monophosphate hydrolase activity"/>
    <property type="evidence" value="ECO:0007669"/>
    <property type="project" value="TreeGrafter"/>
</dbReference>
<dbReference type="AlphaFoldDB" id="A0A1B9GPN3"/>
<evidence type="ECO:0000256" key="1">
    <source>
        <dbReference type="ARBA" id="ARBA00004123"/>
    </source>
</evidence>
<dbReference type="PANTHER" id="PTHR12486">
    <property type="entry name" value="APRATAXIN-RELATED"/>
    <property type="match status" value="1"/>
</dbReference>
<comment type="subcellular location">
    <subcellularLocation>
        <location evidence="1">Nucleus</location>
    </subcellularLocation>
</comment>
<keyword evidence="3" id="KW-0378">Hydrolase</keyword>
<dbReference type="InterPro" id="IPR011146">
    <property type="entry name" value="HIT-like"/>
</dbReference>
<gene>
    <name evidence="10" type="ORF">I316_05410</name>
</gene>
<feature type="short sequence motif" description="Histidine triad motif" evidence="7">
    <location>
        <begin position="210"/>
        <end position="214"/>
    </location>
</feature>
<dbReference type="SUPFAM" id="SSF54197">
    <property type="entry name" value="HIT-like"/>
    <property type="match status" value="1"/>
</dbReference>
<keyword evidence="5" id="KW-0238">DNA-binding</keyword>
<dbReference type="EMBL" id="KV700128">
    <property type="protein sequence ID" value="OCF32775.1"/>
    <property type="molecule type" value="Genomic_DNA"/>
</dbReference>
<dbReference type="PANTHER" id="PTHR12486:SF4">
    <property type="entry name" value="APRATAXIN"/>
    <property type="match status" value="1"/>
</dbReference>
<evidence type="ECO:0000259" key="9">
    <source>
        <dbReference type="PROSITE" id="PS51084"/>
    </source>
</evidence>
<dbReference type="Pfam" id="PF16278">
    <property type="entry name" value="zf-C2HE"/>
    <property type="match status" value="1"/>
</dbReference>
<dbReference type="InterPro" id="IPR036265">
    <property type="entry name" value="HIT-like_sf"/>
</dbReference>
<accession>A0A1B9GPN3</accession>
<dbReference type="OrthoDB" id="3512845at2759"/>
<dbReference type="Proteomes" id="UP000092666">
    <property type="component" value="Unassembled WGS sequence"/>
</dbReference>
<proteinExistence type="predicted"/>
<evidence type="ECO:0000313" key="10">
    <source>
        <dbReference type="EMBL" id="OCF32775.1"/>
    </source>
</evidence>